<dbReference type="InterPro" id="IPR011834">
    <property type="entry name" value="Agluc_phsphrylas"/>
</dbReference>
<dbReference type="PATRIC" id="fig|1560234.3.peg.741"/>
<feature type="domain" description="DUF3417" evidence="5">
    <location>
        <begin position="13"/>
        <end position="120"/>
    </location>
</feature>
<dbReference type="InterPro" id="IPR000811">
    <property type="entry name" value="Glyco_trans_35"/>
</dbReference>
<evidence type="ECO:0000259" key="5">
    <source>
        <dbReference type="Pfam" id="PF11897"/>
    </source>
</evidence>
<organism evidence="6 7">
    <name type="scientific">Halodesulfovibrio spirochaetisodalis</name>
    <dbReference type="NCBI Taxonomy" id="1560234"/>
    <lineage>
        <taxon>Bacteria</taxon>
        <taxon>Pseudomonadati</taxon>
        <taxon>Thermodesulfobacteriota</taxon>
        <taxon>Desulfovibrionia</taxon>
        <taxon>Desulfovibrionales</taxon>
        <taxon>Desulfovibrionaceae</taxon>
        <taxon>Halodesulfovibrio</taxon>
    </lineage>
</organism>
<keyword evidence="4" id="KW-0663">Pyridoxal phosphate</keyword>
<evidence type="ECO:0000256" key="1">
    <source>
        <dbReference type="ARBA" id="ARBA00001275"/>
    </source>
</evidence>
<dbReference type="Pfam" id="PF11897">
    <property type="entry name" value="DUF3417"/>
    <property type="match status" value="1"/>
</dbReference>
<dbReference type="PIRSF" id="PIRSF000460">
    <property type="entry name" value="Pprylas_GlgP"/>
    <property type="match status" value="1"/>
</dbReference>
<dbReference type="PANTHER" id="PTHR42655">
    <property type="entry name" value="GLYCOGEN PHOSPHORYLASE"/>
    <property type="match status" value="1"/>
</dbReference>
<comment type="similarity">
    <text evidence="2">Belongs to the glycogen phosphorylase family.</text>
</comment>
<evidence type="ECO:0000313" key="6">
    <source>
        <dbReference type="EMBL" id="OBQ51614.1"/>
    </source>
</evidence>
<dbReference type="EMBL" id="JXMS01000014">
    <property type="protein sequence ID" value="OBQ51614.1"/>
    <property type="molecule type" value="Genomic_DNA"/>
</dbReference>
<dbReference type="GO" id="GO:0005975">
    <property type="term" value="P:carbohydrate metabolic process"/>
    <property type="evidence" value="ECO:0007669"/>
    <property type="project" value="InterPro"/>
</dbReference>
<reference evidence="6 7" key="1">
    <citation type="submission" date="2015-01" db="EMBL/GenBank/DDBJ databases">
        <title>Desulfovibrio sp. JC271 draft genome sequence.</title>
        <authorList>
            <person name="Shivani Y."/>
            <person name="Subhash Y."/>
            <person name="Sasikala C."/>
            <person name="Ramana C.V."/>
        </authorList>
    </citation>
    <scope>NUCLEOTIDE SEQUENCE [LARGE SCALE GENOMIC DNA]</scope>
    <source>
        <strain evidence="6 7">JC271</strain>
    </source>
</reference>
<dbReference type="GO" id="GO:0008184">
    <property type="term" value="F:glycogen phosphorylase activity"/>
    <property type="evidence" value="ECO:0007669"/>
    <property type="project" value="InterPro"/>
</dbReference>
<dbReference type="OrthoDB" id="7229284at2"/>
<dbReference type="Proteomes" id="UP000091979">
    <property type="component" value="Unassembled WGS sequence"/>
</dbReference>
<dbReference type="Pfam" id="PF00343">
    <property type="entry name" value="Phosphorylase"/>
    <property type="match status" value="1"/>
</dbReference>
<dbReference type="Gene3D" id="3.40.50.2000">
    <property type="entry name" value="Glycogen Phosphorylase B"/>
    <property type="match status" value="2"/>
</dbReference>
<keyword evidence="7" id="KW-1185">Reference proteome</keyword>
<dbReference type="InterPro" id="IPR052182">
    <property type="entry name" value="Glycogen/Maltodextrin_Phosph"/>
</dbReference>
<dbReference type="InterPro" id="IPR024517">
    <property type="entry name" value="Glycogen_phosphorylase_DUF3417"/>
</dbReference>
<evidence type="ECO:0000313" key="7">
    <source>
        <dbReference type="Proteomes" id="UP000091979"/>
    </source>
</evidence>
<gene>
    <name evidence="6" type="ORF">SP90_09550</name>
</gene>
<dbReference type="PANTHER" id="PTHR42655:SF1">
    <property type="entry name" value="GLYCOGEN PHOSPHORYLASE"/>
    <property type="match status" value="1"/>
</dbReference>
<name>A0A1B7XCH7_9BACT</name>
<dbReference type="NCBIfam" id="TIGR02094">
    <property type="entry name" value="more_P_ylases"/>
    <property type="match status" value="1"/>
</dbReference>
<comment type="catalytic activity">
    <reaction evidence="1">
        <text>[(1-&gt;4)-alpha-D-glucosyl](n) + phosphate = [(1-&gt;4)-alpha-D-glucosyl](n-1) + alpha-D-glucose 1-phosphate</text>
        <dbReference type="Rhea" id="RHEA:41732"/>
        <dbReference type="Rhea" id="RHEA-COMP:9584"/>
        <dbReference type="Rhea" id="RHEA-COMP:9586"/>
        <dbReference type="ChEBI" id="CHEBI:15444"/>
        <dbReference type="ChEBI" id="CHEBI:43474"/>
        <dbReference type="ChEBI" id="CHEBI:58601"/>
        <dbReference type="EC" id="2.4.1.1"/>
    </reaction>
</comment>
<dbReference type="GO" id="GO:0030170">
    <property type="term" value="F:pyridoxal phosphate binding"/>
    <property type="evidence" value="ECO:0007669"/>
    <property type="project" value="InterPro"/>
</dbReference>
<proteinExistence type="inferred from homology"/>
<dbReference type="AlphaFoldDB" id="A0A1B7XCH7"/>
<comment type="caution">
    <text evidence="6">The sequence shown here is derived from an EMBL/GenBank/DDBJ whole genome shotgun (WGS) entry which is preliminary data.</text>
</comment>
<dbReference type="RefSeq" id="WP_066855010.1">
    <property type="nucleotide sequence ID" value="NZ_JXMS01000014.1"/>
</dbReference>
<dbReference type="STRING" id="1560234.SP90_09550"/>
<evidence type="ECO:0000256" key="2">
    <source>
        <dbReference type="ARBA" id="ARBA00006047"/>
    </source>
</evidence>
<evidence type="ECO:0000256" key="4">
    <source>
        <dbReference type="PIRSR" id="PIRSR000460-1"/>
    </source>
</evidence>
<dbReference type="SUPFAM" id="SSF53756">
    <property type="entry name" value="UDP-Glycosyltransferase/glycogen phosphorylase"/>
    <property type="match status" value="1"/>
</dbReference>
<feature type="modified residue" description="N6-(pyridoxal phosphate)lysine" evidence="4">
    <location>
        <position position="606"/>
    </location>
</feature>
<accession>A0A1B7XCH7</accession>
<keyword evidence="3" id="KW-0021">Allosteric enzyme</keyword>
<evidence type="ECO:0000256" key="3">
    <source>
        <dbReference type="ARBA" id="ARBA00022533"/>
    </source>
</evidence>
<protein>
    <submittedName>
        <fullName evidence="6">Alpha-glucan phosphorylase</fullName>
    </submittedName>
</protein>
<sequence>MQPLKIFNVVPKLPEGLEDLWRLAYNFRFTWCGHTDNVFKQIDQQLWAQTDHNPLHFLHLVSPKRLQAVAKDPFFQSQLKLTIETLNEYFEDRPSPVIEDASPENPSVAYFSFEFGIASCMPIYSGGLGILAGDHLKSASDLNIPLVGVGLLYKHGYYRQYLTPDGWQQETYPDLDFTQIPILPLENGDGEHVRITIPLGSQKLHAQIWKANVGRITLLLMDTEIADNPPEFRAITASLYGGDKEMRLWQEILLGIGGMKTLEVCGYHPQVIHMNEGHSAFAGVERIRSFMRKGLSFESATEIVASSSIFTTHTPVPAGNDRFSPELMEKYFTEYARDLGLAFKVFMSFGRENPFDDQEHFCMTVLALKLSRFNNGVSKLHKHVSRRMWKNLWPMYPHDDIPISALTNGVHAPTWTADDMCEVYDRYLGNNWREDPDSKTIWSRAANISDAELWRTHERLRARLVDFARRRLRDQLQAHGARKQEIQNADEILNPQALTIGFARRFATYKRANLIMREKEKLLRLFKDVDRPIQFVFAGKAHPADTEGKKYIKEIVSTCRSLDYRFHMVFLEDYDIEIAQQMLGGCDVWLNTPRRPYEACGTSGMKAVFNGVLTLSTLDGWWDEAYLPDNSLGWAIGKGEEYTDPDYQDYVELRTLFNILEFEIIPEFYDRGRGGLPRQWIQRMKKAFTTLGPEFNSHRMVMDYVHKAYKPAYDNYNKLSRYDFQPARELADWRNDIMTKWSGIDLRNAHIEIKDEAFVGQTIQISIDIKLNGIHRDSLLAEAYFGQVQQNGEFASRNVRKLTPVGDTSEDGWQHFEGEVIPSKPGRFGYTVRVIPTHPLLIDPRSLGLIRWAIPQETV</sequence>